<dbReference type="SMART" id="SM00645">
    <property type="entry name" value="Pept_C1"/>
    <property type="match status" value="1"/>
</dbReference>
<accession>A0A7G7MHN7</accession>
<dbReference type="Proteomes" id="UP000515728">
    <property type="component" value="Chromosome"/>
</dbReference>
<feature type="compositionally biased region" description="Acidic residues" evidence="2">
    <location>
        <begin position="429"/>
        <end position="486"/>
    </location>
</feature>
<sequence>MSIAQYVLENAEGALRVLSGYRRQEPPADAKRFAGRRSASGLPPKVDLREWMTEVEDQGQTNTCTANATAGAYEYLMKRHLGDDAYDVSRLFIYYNARTGSGEEEVSDEGAVLVDVIDGLRRYGACAETSWPFDTDVVDEEPAAEAYTEAESFLVEDVQLVPTDLDAWRSALAEGYPIIFGISLYDSFYQHRRPGLVPMPTPREAELAQHGGHAMLCVGYSDVDQVFIVRNSWGADWGDRGYCYMPYAYLMDPAQNGGDSWIIRQVEVLDEEAGWGEEESVLTEPGTFLAEMDDETYGELVDAMGDVAFERRMALLFVAVASADGEVEDAELAEAALLLQPVLDSLESSMSPEKLLRKAQKLYDGDDGEDLVGETIVLFAEHVPTDVLGSLLGQLRQVVEAGDGEDEDETEVLDAIVTAWQVEELVAGGDDDSGEDASEDEDESEEEDDEEYEDDEAEDEEEDGEREDGEEEEDEGEYEEDDERER</sequence>
<reference evidence="4 5" key="1">
    <citation type="submission" date="2020-08" db="EMBL/GenBank/DDBJ databases">
        <authorList>
            <person name="Mo P."/>
        </authorList>
    </citation>
    <scope>NUCLEOTIDE SEQUENCE [LARGE SCALE GENOMIC DNA]</scope>
    <source>
        <strain evidence="4 5">CGMCC 4.1532</strain>
    </source>
</reference>
<keyword evidence="5" id="KW-1185">Reference proteome</keyword>
<dbReference type="RefSeq" id="WP_185719048.1">
    <property type="nucleotide sequence ID" value="NZ_BAAAWI010000001.1"/>
</dbReference>
<protein>
    <submittedName>
        <fullName evidence="4">C1 family peptidase</fullName>
    </submittedName>
</protein>
<evidence type="ECO:0000313" key="5">
    <source>
        <dbReference type="Proteomes" id="UP000515728"/>
    </source>
</evidence>
<evidence type="ECO:0000313" key="4">
    <source>
        <dbReference type="EMBL" id="QNG52298.1"/>
    </source>
</evidence>
<evidence type="ECO:0000259" key="3">
    <source>
        <dbReference type="SMART" id="SM00645"/>
    </source>
</evidence>
<dbReference type="AlphaFoldDB" id="A0A7G7MHN7"/>
<evidence type="ECO:0000256" key="2">
    <source>
        <dbReference type="SAM" id="MobiDB-lite"/>
    </source>
</evidence>
<feature type="domain" description="Peptidase C1A papain C-terminal" evidence="3">
    <location>
        <begin position="42"/>
        <end position="251"/>
    </location>
</feature>
<dbReference type="GO" id="GO:0006508">
    <property type="term" value="P:proteolysis"/>
    <property type="evidence" value="ECO:0007669"/>
    <property type="project" value="InterPro"/>
</dbReference>
<evidence type="ECO:0000256" key="1">
    <source>
        <dbReference type="ARBA" id="ARBA00008455"/>
    </source>
</evidence>
<dbReference type="Pfam" id="PF00112">
    <property type="entry name" value="Peptidase_C1"/>
    <property type="match status" value="1"/>
</dbReference>
<dbReference type="InterPro" id="IPR013128">
    <property type="entry name" value="Peptidase_C1A"/>
</dbReference>
<dbReference type="InterPro" id="IPR038765">
    <property type="entry name" value="Papain-like_cys_pep_sf"/>
</dbReference>
<dbReference type="InterPro" id="IPR000668">
    <property type="entry name" value="Peptidase_C1A_C"/>
</dbReference>
<feature type="region of interest" description="Disordered" evidence="2">
    <location>
        <begin position="426"/>
        <end position="486"/>
    </location>
</feature>
<comment type="similarity">
    <text evidence="1">Belongs to the peptidase C1 family.</text>
</comment>
<dbReference type="CDD" id="cd02619">
    <property type="entry name" value="Peptidase_C1"/>
    <property type="match status" value="1"/>
</dbReference>
<dbReference type="PANTHER" id="PTHR12411">
    <property type="entry name" value="CYSTEINE PROTEASE FAMILY C1-RELATED"/>
    <property type="match status" value="1"/>
</dbReference>
<dbReference type="SUPFAM" id="SSF158682">
    <property type="entry name" value="TerB-like"/>
    <property type="match status" value="1"/>
</dbReference>
<organism evidence="4 5">
    <name type="scientific">Pseudonocardia petroleophila</name>
    <dbReference type="NCBI Taxonomy" id="37331"/>
    <lineage>
        <taxon>Bacteria</taxon>
        <taxon>Bacillati</taxon>
        <taxon>Actinomycetota</taxon>
        <taxon>Actinomycetes</taxon>
        <taxon>Pseudonocardiales</taxon>
        <taxon>Pseudonocardiaceae</taxon>
        <taxon>Pseudonocardia</taxon>
    </lineage>
</organism>
<dbReference type="EMBL" id="CP060131">
    <property type="protein sequence ID" value="QNG52298.1"/>
    <property type="molecule type" value="Genomic_DNA"/>
</dbReference>
<gene>
    <name evidence="4" type="ORF">H6H00_30400</name>
</gene>
<dbReference type="Gene3D" id="3.90.70.10">
    <property type="entry name" value="Cysteine proteinases"/>
    <property type="match status" value="1"/>
</dbReference>
<proteinExistence type="inferred from homology"/>
<dbReference type="SUPFAM" id="SSF54001">
    <property type="entry name" value="Cysteine proteinases"/>
    <property type="match status" value="1"/>
</dbReference>
<dbReference type="InterPro" id="IPR029024">
    <property type="entry name" value="TerB-like"/>
</dbReference>
<dbReference type="GO" id="GO:0008234">
    <property type="term" value="F:cysteine-type peptidase activity"/>
    <property type="evidence" value="ECO:0007669"/>
    <property type="project" value="InterPro"/>
</dbReference>
<name>A0A7G7MHN7_9PSEU</name>
<dbReference type="KEGG" id="ppel:H6H00_30400"/>